<organism evidence="1 2">
    <name type="scientific">Morganella phage vB_MmoM_MP1</name>
    <dbReference type="NCBI Taxonomy" id="1852628"/>
    <lineage>
        <taxon>Viruses</taxon>
        <taxon>Duplodnaviria</taxon>
        <taxon>Heunggongvirae</taxon>
        <taxon>Uroviricota</taxon>
        <taxon>Caudoviricetes</taxon>
        <taxon>Pantevenvirales</taxon>
        <taxon>Straboviridae</taxon>
        <taxon>Gualtarvirus</taxon>
        <taxon>Gualtarvirus mp1</taxon>
    </lineage>
</organism>
<dbReference type="GeneID" id="29059238"/>
<dbReference type="KEGG" id="vg:29059238"/>
<keyword evidence="2" id="KW-1185">Reference proteome</keyword>
<gene>
    <name evidence="1" type="ORF">MP1_gp0155</name>
</gene>
<evidence type="ECO:0000313" key="1">
    <source>
        <dbReference type="EMBL" id="ANM46522.1"/>
    </source>
</evidence>
<dbReference type="RefSeq" id="YP_009280013.1">
    <property type="nucleotide sequence ID" value="NC_031020.1"/>
</dbReference>
<reference evidence="1 2" key="1">
    <citation type="submission" date="2016-04" db="EMBL/GenBank/DDBJ databases">
        <title>Comparative genomics of Morganella phages MP1 and MP2 define new clades among the T4 and T7-like Viruses.</title>
        <authorList>
            <person name="Pinto G."/>
            <person name="Oliveira A."/>
            <person name="Malgorzata L."/>
            <person name="Kropinski A."/>
            <person name="Azeredo J."/>
        </authorList>
    </citation>
    <scope>NUCLEOTIDE SEQUENCE [LARGE SCALE GENOMIC DNA]</scope>
</reference>
<dbReference type="Proteomes" id="UP000203816">
    <property type="component" value="Segment"/>
</dbReference>
<accession>A0A192YAF6</accession>
<protein>
    <submittedName>
        <fullName evidence="1">Fibritin neck whiskers</fullName>
    </submittedName>
</protein>
<sequence>MSSEKWVPIGTSVGVFTTPTWEGELKDEVNIPVDQALFNERCELIGGGININEGGVYEITLSVNFLNNYKTRDVTLIAKVNDETVIETSANIELMEAKTVYGSVIKRFDHNSVLKLFIKDNEHNESLIQLSNVDIKIKPII</sequence>
<proteinExistence type="predicted"/>
<evidence type="ECO:0000313" key="2">
    <source>
        <dbReference type="Proteomes" id="UP000203816"/>
    </source>
</evidence>
<dbReference type="EMBL" id="KX078569">
    <property type="protein sequence ID" value="ANM46522.1"/>
    <property type="molecule type" value="Genomic_DNA"/>
</dbReference>
<name>A0A192YAF6_9CAUD</name>